<protein>
    <submittedName>
        <fullName evidence="1">Uncharacterized protein</fullName>
    </submittedName>
</protein>
<evidence type="ECO:0000313" key="2">
    <source>
        <dbReference type="Proteomes" id="UP000028073"/>
    </source>
</evidence>
<dbReference type="Proteomes" id="UP000028073">
    <property type="component" value="Unassembled WGS sequence"/>
</dbReference>
<organism evidence="1 2">
    <name type="scientific">Endozoicomonas numazuensis</name>
    <dbReference type="NCBI Taxonomy" id="1137799"/>
    <lineage>
        <taxon>Bacteria</taxon>
        <taxon>Pseudomonadati</taxon>
        <taxon>Pseudomonadota</taxon>
        <taxon>Gammaproteobacteria</taxon>
        <taxon>Oceanospirillales</taxon>
        <taxon>Endozoicomonadaceae</taxon>
        <taxon>Endozoicomonas</taxon>
    </lineage>
</organism>
<name>A0A081NHD5_9GAMM</name>
<accession>A0A081NHD5</accession>
<dbReference type="EMBL" id="JOKH01000002">
    <property type="protein sequence ID" value="KEQ17858.1"/>
    <property type="molecule type" value="Genomic_DNA"/>
</dbReference>
<gene>
    <name evidence="1" type="ORF">GZ78_09415</name>
</gene>
<evidence type="ECO:0000313" key="1">
    <source>
        <dbReference type="EMBL" id="KEQ17858.1"/>
    </source>
</evidence>
<sequence>MRNLLSLNSVFDRWGVDKAISILLIAAMDRQVIIQFYIEAKTGLSWNEVMSEFSFLCHTIPTFGDSPEAE</sequence>
<keyword evidence="2" id="KW-1185">Reference proteome</keyword>
<comment type="caution">
    <text evidence="1">The sequence shown here is derived from an EMBL/GenBank/DDBJ whole genome shotgun (WGS) entry which is preliminary data.</text>
</comment>
<reference evidence="1 2" key="1">
    <citation type="submission" date="2014-06" db="EMBL/GenBank/DDBJ databases">
        <title>Whole Genome Sequences of Three Symbiotic Endozoicomonas Bacteria.</title>
        <authorList>
            <person name="Neave M.J."/>
            <person name="Apprill A."/>
            <person name="Voolstra C.R."/>
        </authorList>
    </citation>
    <scope>NUCLEOTIDE SEQUENCE [LARGE SCALE GENOMIC DNA]</scope>
    <source>
        <strain evidence="1 2">DSM 25634</strain>
    </source>
</reference>
<dbReference type="AlphaFoldDB" id="A0A081NHD5"/>
<proteinExistence type="predicted"/>